<protein>
    <submittedName>
        <fullName evidence="1">Uncharacterized protein</fullName>
    </submittedName>
</protein>
<gene>
    <name evidence="1" type="ORF">OIE64_20135</name>
</gene>
<reference evidence="1 2" key="1">
    <citation type="submission" date="2022-10" db="EMBL/GenBank/DDBJ databases">
        <title>The complete genomes of actinobacterial strains from the NBC collection.</title>
        <authorList>
            <person name="Joergensen T.S."/>
            <person name="Alvarez Arevalo M."/>
            <person name="Sterndorff E.B."/>
            <person name="Faurdal D."/>
            <person name="Vuksanovic O."/>
            <person name="Mourched A.-S."/>
            <person name="Charusanti P."/>
            <person name="Shaw S."/>
            <person name="Blin K."/>
            <person name="Weber T."/>
        </authorList>
    </citation>
    <scope>NUCLEOTIDE SEQUENCE [LARGE SCALE GENOMIC DNA]</scope>
    <source>
        <strain evidence="1 2">NBC 01769</strain>
    </source>
</reference>
<accession>A0ABZ1G4T6</accession>
<proteinExistence type="predicted"/>
<dbReference type="Proteomes" id="UP001330827">
    <property type="component" value="Chromosome"/>
</dbReference>
<keyword evidence="2" id="KW-1185">Reference proteome</keyword>
<name>A0ABZ1G4T6_9ACTN</name>
<evidence type="ECO:0000313" key="2">
    <source>
        <dbReference type="Proteomes" id="UP001330827"/>
    </source>
</evidence>
<evidence type="ECO:0000313" key="1">
    <source>
        <dbReference type="EMBL" id="WSC14917.1"/>
    </source>
</evidence>
<sequence>MASARHFRTDQDPAEIRQEIEADIAHTRRAQRDLQAAGSHAMAERLRQDTDECLDELAALDAGTWTPKHA</sequence>
<dbReference type="RefSeq" id="WP_326593830.1">
    <property type="nucleotide sequence ID" value="NZ_CP109114.1"/>
</dbReference>
<dbReference type="EMBL" id="CP109114">
    <property type="protein sequence ID" value="WSC14917.1"/>
    <property type="molecule type" value="Genomic_DNA"/>
</dbReference>
<organism evidence="1 2">
    <name type="scientific">Streptomyces brevispora</name>
    <dbReference type="NCBI Taxonomy" id="887462"/>
    <lineage>
        <taxon>Bacteria</taxon>
        <taxon>Bacillati</taxon>
        <taxon>Actinomycetota</taxon>
        <taxon>Actinomycetes</taxon>
        <taxon>Kitasatosporales</taxon>
        <taxon>Streptomycetaceae</taxon>
        <taxon>Streptomyces</taxon>
    </lineage>
</organism>